<dbReference type="Proteomes" id="UP001500542">
    <property type="component" value="Unassembled WGS sequence"/>
</dbReference>
<evidence type="ECO:0000313" key="2">
    <source>
        <dbReference type="Proteomes" id="UP001500542"/>
    </source>
</evidence>
<protein>
    <submittedName>
        <fullName evidence="1">Uncharacterized protein</fullName>
    </submittedName>
</protein>
<dbReference type="EMBL" id="BAAAHK010000004">
    <property type="protein sequence ID" value="GAA0935327.1"/>
    <property type="molecule type" value="Genomic_DNA"/>
</dbReference>
<evidence type="ECO:0000313" key="1">
    <source>
        <dbReference type="EMBL" id="GAA0935327.1"/>
    </source>
</evidence>
<reference evidence="1 2" key="1">
    <citation type="journal article" date="2019" name="Int. J. Syst. Evol. Microbiol.">
        <title>The Global Catalogue of Microorganisms (GCM) 10K type strain sequencing project: providing services to taxonomists for standard genome sequencing and annotation.</title>
        <authorList>
            <consortium name="The Broad Institute Genomics Platform"/>
            <consortium name="The Broad Institute Genome Sequencing Center for Infectious Disease"/>
            <person name="Wu L."/>
            <person name="Ma J."/>
        </authorList>
    </citation>
    <scope>NUCLEOTIDE SEQUENCE [LARGE SCALE GENOMIC DNA]</scope>
    <source>
        <strain evidence="1 2">JCM 10977</strain>
    </source>
</reference>
<organism evidence="1 2">
    <name type="scientific">Kribbella koreensis</name>
    <dbReference type="NCBI Taxonomy" id="57909"/>
    <lineage>
        <taxon>Bacteria</taxon>
        <taxon>Bacillati</taxon>
        <taxon>Actinomycetota</taxon>
        <taxon>Actinomycetes</taxon>
        <taxon>Propionibacteriales</taxon>
        <taxon>Kribbellaceae</taxon>
        <taxon>Kribbella</taxon>
    </lineage>
</organism>
<name>A0ABN1PZ33_9ACTN</name>
<keyword evidence="2" id="KW-1185">Reference proteome</keyword>
<comment type="caution">
    <text evidence="1">The sequence shown here is derived from an EMBL/GenBank/DDBJ whole genome shotgun (WGS) entry which is preliminary data.</text>
</comment>
<proteinExistence type="predicted"/>
<accession>A0ABN1PZ33</accession>
<gene>
    <name evidence="1" type="ORF">GCM10009554_22090</name>
</gene>
<sequence length="92" mass="9961">MVPVATTEKVLEKSEQHVLHLRSDDPIGTDATSEHHGLYLDSYPLSYNRERALTLPQCAPLGSDLTAPGRPGEVAEGNHLTLEINNVSLSSV</sequence>